<evidence type="ECO:0000313" key="2">
    <source>
        <dbReference type="Proteomes" id="UP000769157"/>
    </source>
</evidence>
<comment type="caution">
    <text evidence="1">The sequence shown here is derived from an EMBL/GenBank/DDBJ whole genome shotgun (WGS) entry which is preliminary data.</text>
</comment>
<reference evidence="1" key="1">
    <citation type="journal article" date="2021" name="Open Biol.">
        <title>Shared evolutionary footprints suggest mitochondrial oxidative damage underlies multiple complex I losses in fungi.</title>
        <authorList>
            <person name="Schikora-Tamarit M.A."/>
            <person name="Marcet-Houben M."/>
            <person name="Nosek J."/>
            <person name="Gabaldon T."/>
        </authorList>
    </citation>
    <scope>NUCLEOTIDE SEQUENCE</scope>
    <source>
        <strain evidence="1">CBS6075</strain>
    </source>
</reference>
<name>A0A9P8T6T7_9ASCO</name>
<dbReference type="Proteomes" id="UP000769157">
    <property type="component" value="Unassembled WGS sequence"/>
</dbReference>
<dbReference type="RefSeq" id="XP_046062575.1">
    <property type="nucleotide sequence ID" value="XM_046202728.1"/>
</dbReference>
<dbReference type="EMBL" id="JAEUBE010000158">
    <property type="protein sequence ID" value="KAH3668161.1"/>
    <property type="molecule type" value="Genomic_DNA"/>
</dbReference>
<accession>A0A9P8T6T7</accession>
<gene>
    <name evidence="1" type="ORF">OGAPHI_001915</name>
</gene>
<protein>
    <submittedName>
        <fullName evidence="1">Uncharacterized protein</fullName>
    </submittedName>
</protein>
<evidence type="ECO:0000313" key="1">
    <source>
        <dbReference type="EMBL" id="KAH3668161.1"/>
    </source>
</evidence>
<proteinExistence type="predicted"/>
<reference evidence="1" key="2">
    <citation type="submission" date="2021-01" db="EMBL/GenBank/DDBJ databases">
        <authorList>
            <person name="Schikora-Tamarit M.A."/>
        </authorList>
    </citation>
    <scope>NUCLEOTIDE SEQUENCE</scope>
    <source>
        <strain evidence="1">CBS6075</strain>
    </source>
</reference>
<keyword evidence="2" id="KW-1185">Reference proteome</keyword>
<dbReference type="AlphaFoldDB" id="A0A9P8T6T7"/>
<organism evidence="1 2">
    <name type="scientific">Ogataea philodendri</name>
    <dbReference type="NCBI Taxonomy" id="1378263"/>
    <lineage>
        <taxon>Eukaryota</taxon>
        <taxon>Fungi</taxon>
        <taxon>Dikarya</taxon>
        <taxon>Ascomycota</taxon>
        <taxon>Saccharomycotina</taxon>
        <taxon>Pichiomycetes</taxon>
        <taxon>Pichiales</taxon>
        <taxon>Pichiaceae</taxon>
        <taxon>Ogataea</taxon>
    </lineage>
</organism>
<dbReference type="GeneID" id="70233882"/>
<sequence length="147" mass="15799">MALERTNSLAAATNGADSGSDCLGPLKKANCTVVSVSSFSLITRVSAEITLATVPLKLLLVASELNSSFFHKFFFAVLARRSHFLSSDISLAPTKLDCQSQTSARPSSRIFLEMFPAGWMTSATEIPVEDSPKMLILTLRANNLVST</sequence>